<feature type="compositionally biased region" description="Basic and acidic residues" evidence="1">
    <location>
        <begin position="98"/>
        <end position="129"/>
    </location>
</feature>
<accession>A0A2G3ANZ8</accession>
<reference evidence="2 3" key="1">
    <citation type="journal article" date="2014" name="Nat. Genet.">
        <title>Genome sequence of the hot pepper provides insights into the evolution of pungency in Capsicum species.</title>
        <authorList>
            <person name="Kim S."/>
            <person name="Park M."/>
            <person name="Yeom S.I."/>
            <person name="Kim Y.M."/>
            <person name="Lee J.M."/>
            <person name="Lee H.A."/>
            <person name="Seo E."/>
            <person name="Choi J."/>
            <person name="Cheong K."/>
            <person name="Kim K.T."/>
            <person name="Jung K."/>
            <person name="Lee G.W."/>
            <person name="Oh S.K."/>
            <person name="Bae C."/>
            <person name="Kim S.B."/>
            <person name="Lee H.Y."/>
            <person name="Kim S.Y."/>
            <person name="Kim M.S."/>
            <person name="Kang B.C."/>
            <person name="Jo Y.D."/>
            <person name="Yang H.B."/>
            <person name="Jeong H.J."/>
            <person name="Kang W.H."/>
            <person name="Kwon J.K."/>
            <person name="Shin C."/>
            <person name="Lim J.Y."/>
            <person name="Park J.H."/>
            <person name="Huh J.H."/>
            <person name="Kim J.S."/>
            <person name="Kim B.D."/>
            <person name="Cohen O."/>
            <person name="Paran I."/>
            <person name="Suh M.C."/>
            <person name="Lee S.B."/>
            <person name="Kim Y.K."/>
            <person name="Shin Y."/>
            <person name="Noh S.J."/>
            <person name="Park J."/>
            <person name="Seo Y.S."/>
            <person name="Kwon S.Y."/>
            <person name="Kim H.A."/>
            <person name="Park J.M."/>
            <person name="Kim H.J."/>
            <person name="Choi S.B."/>
            <person name="Bosland P.W."/>
            <person name="Reeves G."/>
            <person name="Jo S.H."/>
            <person name="Lee B.W."/>
            <person name="Cho H.T."/>
            <person name="Choi H.S."/>
            <person name="Lee M.S."/>
            <person name="Yu Y."/>
            <person name="Do Choi Y."/>
            <person name="Park B.S."/>
            <person name="van Deynze A."/>
            <person name="Ashrafi H."/>
            <person name="Hill T."/>
            <person name="Kim W.T."/>
            <person name="Pai H.S."/>
            <person name="Ahn H.K."/>
            <person name="Yeam I."/>
            <person name="Giovannoni J.J."/>
            <person name="Rose J.K."/>
            <person name="Sorensen I."/>
            <person name="Lee S.J."/>
            <person name="Kim R.W."/>
            <person name="Choi I.Y."/>
            <person name="Choi B.S."/>
            <person name="Lim J.S."/>
            <person name="Lee Y.H."/>
            <person name="Choi D."/>
        </authorList>
    </citation>
    <scope>NUCLEOTIDE SEQUENCE [LARGE SCALE GENOMIC DNA]</scope>
    <source>
        <strain evidence="3">cv. CM334</strain>
    </source>
</reference>
<dbReference type="EMBL" id="AYRZ02000001">
    <property type="protein sequence ID" value="PHT95962.1"/>
    <property type="molecule type" value="Genomic_DNA"/>
</dbReference>
<dbReference type="Proteomes" id="UP000222542">
    <property type="component" value="Unassembled WGS sequence"/>
</dbReference>
<organism evidence="2 3">
    <name type="scientific">Capsicum annuum</name>
    <name type="common">Capsicum pepper</name>
    <dbReference type="NCBI Taxonomy" id="4072"/>
    <lineage>
        <taxon>Eukaryota</taxon>
        <taxon>Viridiplantae</taxon>
        <taxon>Streptophyta</taxon>
        <taxon>Embryophyta</taxon>
        <taxon>Tracheophyta</taxon>
        <taxon>Spermatophyta</taxon>
        <taxon>Magnoliopsida</taxon>
        <taxon>eudicotyledons</taxon>
        <taxon>Gunneridae</taxon>
        <taxon>Pentapetalae</taxon>
        <taxon>asterids</taxon>
        <taxon>lamiids</taxon>
        <taxon>Solanales</taxon>
        <taxon>Solanaceae</taxon>
        <taxon>Solanoideae</taxon>
        <taxon>Capsiceae</taxon>
        <taxon>Capsicum</taxon>
    </lineage>
</organism>
<dbReference type="AlphaFoldDB" id="A0A2G3ANZ8"/>
<evidence type="ECO:0000313" key="3">
    <source>
        <dbReference type="Proteomes" id="UP000222542"/>
    </source>
</evidence>
<reference evidence="2 3" key="2">
    <citation type="journal article" date="2017" name="Genome Biol.">
        <title>New reference genome sequences of hot pepper reveal the massive evolution of plant disease-resistance genes by retroduplication.</title>
        <authorList>
            <person name="Kim S."/>
            <person name="Park J."/>
            <person name="Yeom S.I."/>
            <person name="Kim Y.M."/>
            <person name="Seo E."/>
            <person name="Kim K.T."/>
            <person name="Kim M.S."/>
            <person name="Lee J.M."/>
            <person name="Cheong K."/>
            <person name="Shin H.S."/>
            <person name="Kim S.B."/>
            <person name="Han K."/>
            <person name="Lee J."/>
            <person name="Park M."/>
            <person name="Lee H.A."/>
            <person name="Lee H.Y."/>
            <person name="Lee Y."/>
            <person name="Oh S."/>
            <person name="Lee J.H."/>
            <person name="Choi E."/>
            <person name="Choi E."/>
            <person name="Lee S.E."/>
            <person name="Jeon J."/>
            <person name="Kim H."/>
            <person name="Choi G."/>
            <person name="Song H."/>
            <person name="Lee J."/>
            <person name="Lee S.C."/>
            <person name="Kwon J.K."/>
            <person name="Lee H.Y."/>
            <person name="Koo N."/>
            <person name="Hong Y."/>
            <person name="Kim R.W."/>
            <person name="Kang W.H."/>
            <person name="Huh J.H."/>
            <person name="Kang B.C."/>
            <person name="Yang T.J."/>
            <person name="Lee Y.H."/>
            <person name="Bennetzen J.L."/>
            <person name="Choi D."/>
        </authorList>
    </citation>
    <scope>NUCLEOTIDE SEQUENCE [LARGE SCALE GENOMIC DNA]</scope>
    <source>
        <strain evidence="3">cv. CM334</strain>
    </source>
</reference>
<protein>
    <submittedName>
        <fullName evidence="2">Uncharacterized protein</fullName>
    </submittedName>
</protein>
<feature type="compositionally biased region" description="Basic and acidic residues" evidence="1">
    <location>
        <begin position="64"/>
        <end position="91"/>
    </location>
</feature>
<name>A0A2G3ANZ8_CAPAN</name>
<feature type="region of interest" description="Disordered" evidence="1">
    <location>
        <begin position="50"/>
        <end position="129"/>
    </location>
</feature>
<evidence type="ECO:0000313" key="2">
    <source>
        <dbReference type="EMBL" id="PHT95962.1"/>
    </source>
</evidence>
<dbReference type="Gramene" id="PHT95962">
    <property type="protein sequence ID" value="PHT95962"/>
    <property type="gene ID" value="T459_03844"/>
</dbReference>
<proteinExistence type="predicted"/>
<evidence type="ECO:0000256" key="1">
    <source>
        <dbReference type="SAM" id="MobiDB-lite"/>
    </source>
</evidence>
<gene>
    <name evidence="2" type="ORF">T459_03844</name>
</gene>
<comment type="caution">
    <text evidence="2">The sequence shown here is derived from an EMBL/GenBank/DDBJ whole genome shotgun (WGS) entry which is preliminary data.</text>
</comment>
<keyword evidence="3" id="KW-1185">Reference proteome</keyword>
<sequence length="234" mass="26435">MFGSTDDDANVAQAVAVQQQSERIALTEFGDEFDDFSTPSSADILKKMRLDAGQSLHPPTKKQKIVEESEKVSSRVAKSERQSDKLSKDKNLTGPSIDRSERRVSLDKDKVVPNVEMRDADKASAASEEKLSLSKSDLDEIKSYVRTYVPVCKTNLKYVRKLSSKRNRQPSKVYQSPFVNVFDSESKDKEVIQSHKKLKYPFEGHNINGPYAKDLFSKFSIWMSAGLYNSHTTK</sequence>